<evidence type="ECO:0000256" key="2">
    <source>
        <dbReference type="ARBA" id="ARBA00023125"/>
    </source>
</evidence>
<dbReference type="KEGG" id="sarm:DVA86_30595"/>
<dbReference type="PROSITE" id="PS50043">
    <property type="entry name" value="HTH_LUXR_2"/>
    <property type="match status" value="1"/>
</dbReference>
<feature type="domain" description="HTH luxR-type" evidence="5">
    <location>
        <begin position="147"/>
        <end position="212"/>
    </location>
</feature>
<evidence type="ECO:0000313" key="7">
    <source>
        <dbReference type="EMBL" id="AXK36290.1"/>
    </source>
</evidence>
<evidence type="ECO:0000256" key="4">
    <source>
        <dbReference type="PROSITE-ProRule" id="PRU00169"/>
    </source>
</evidence>
<evidence type="ECO:0000313" key="8">
    <source>
        <dbReference type="Proteomes" id="UP000254425"/>
    </source>
</evidence>
<keyword evidence="4" id="KW-0597">Phosphoprotein</keyword>
<keyword evidence="2 7" id="KW-0238">DNA-binding</keyword>
<dbReference type="Pfam" id="PF00196">
    <property type="entry name" value="GerE"/>
    <property type="match status" value="1"/>
</dbReference>
<evidence type="ECO:0000259" key="6">
    <source>
        <dbReference type="PROSITE" id="PS50110"/>
    </source>
</evidence>
<sequence length="226" mass="24351">MMQRGKPISVLVVSERSVVRAGYRAMLESSSDLQVVGEAKSIRQASQLPAGRSSDVAMLDTPSDAIDVTAIRRMVAECGAKATLVLVDSVDQRVRRLPGAGVDGILLNHSSSEMVCAAVRMIAAGYSLITPAGARQPDHVPTTAEPDHGHLDHLTRREADVLRLIAQGMTNAEISVELSVSESTVKSHVQHMFNKLELRNRVHAVIFAYEIGIVRARTPELLACPG</sequence>
<dbReference type="InterPro" id="IPR016032">
    <property type="entry name" value="Sig_transdc_resp-reg_C-effctor"/>
</dbReference>
<dbReference type="GO" id="GO:0000160">
    <property type="term" value="P:phosphorelay signal transduction system"/>
    <property type="evidence" value="ECO:0007669"/>
    <property type="project" value="InterPro"/>
</dbReference>
<dbReference type="PROSITE" id="PS00622">
    <property type="entry name" value="HTH_LUXR_1"/>
    <property type="match status" value="1"/>
</dbReference>
<keyword evidence="1" id="KW-0805">Transcription regulation</keyword>
<keyword evidence="3" id="KW-0804">Transcription</keyword>
<dbReference type="InterPro" id="IPR011006">
    <property type="entry name" value="CheY-like_superfamily"/>
</dbReference>
<gene>
    <name evidence="7" type="ORF">DVA86_30595</name>
</gene>
<organism evidence="7 8">
    <name type="scientific">Streptomyces armeniacus</name>
    <dbReference type="NCBI Taxonomy" id="83291"/>
    <lineage>
        <taxon>Bacteria</taxon>
        <taxon>Bacillati</taxon>
        <taxon>Actinomycetota</taxon>
        <taxon>Actinomycetes</taxon>
        <taxon>Kitasatosporales</taxon>
        <taxon>Streptomycetaceae</taxon>
        <taxon>Streptomyces</taxon>
    </lineage>
</organism>
<feature type="domain" description="Response regulatory" evidence="6">
    <location>
        <begin position="9"/>
        <end position="123"/>
    </location>
</feature>
<dbReference type="GO" id="GO:0006355">
    <property type="term" value="P:regulation of DNA-templated transcription"/>
    <property type="evidence" value="ECO:0007669"/>
    <property type="project" value="InterPro"/>
</dbReference>
<dbReference type="SUPFAM" id="SSF52172">
    <property type="entry name" value="CheY-like"/>
    <property type="match status" value="1"/>
</dbReference>
<evidence type="ECO:0000256" key="1">
    <source>
        <dbReference type="ARBA" id="ARBA00023015"/>
    </source>
</evidence>
<dbReference type="CDD" id="cd06170">
    <property type="entry name" value="LuxR_C_like"/>
    <property type="match status" value="1"/>
</dbReference>
<dbReference type="EMBL" id="CP031320">
    <property type="protein sequence ID" value="AXK36290.1"/>
    <property type="molecule type" value="Genomic_DNA"/>
</dbReference>
<reference evidence="7 8" key="1">
    <citation type="submission" date="2018-07" db="EMBL/GenBank/DDBJ databases">
        <title>Draft genome of the type strain Streptomyces armeniacus ATCC 15676.</title>
        <authorList>
            <person name="Labana P."/>
            <person name="Gosse J.T."/>
            <person name="Boddy C.N."/>
        </authorList>
    </citation>
    <scope>NUCLEOTIDE SEQUENCE [LARGE SCALE GENOMIC DNA]</scope>
    <source>
        <strain evidence="7 8">ATCC 15676</strain>
    </source>
</reference>
<dbReference type="InterPro" id="IPR001789">
    <property type="entry name" value="Sig_transdc_resp-reg_receiver"/>
</dbReference>
<dbReference type="GO" id="GO:0003677">
    <property type="term" value="F:DNA binding"/>
    <property type="evidence" value="ECO:0007669"/>
    <property type="project" value="UniProtKB-KW"/>
</dbReference>
<keyword evidence="8" id="KW-1185">Reference proteome</keyword>
<accession>A0A345XXC4</accession>
<dbReference type="PANTHER" id="PTHR43214:SF24">
    <property type="entry name" value="TRANSCRIPTIONAL REGULATORY PROTEIN NARL-RELATED"/>
    <property type="match status" value="1"/>
</dbReference>
<name>A0A345XXC4_9ACTN</name>
<dbReference type="Gene3D" id="3.40.50.2300">
    <property type="match status" value="1"/>
</dbReference>
<feature type="modified residue" description="4-aspartylphosphate" evidence="4">
    <location>
        <position position="55"/>
    </location>
</feature>
<dbReference type="SMART" id="SM00421">
    <property type="entry name" value="HTH_LUXR"/>
    <property type="match status" value="1"/>
</dbReference>
<dbReference type="PRINTS" id="PR00038">
    <property type="entry name" value="HTHLUXR"/>
</dbReference>
<proteinExistence type="predicted"/>
<dbReference type="PROSITE" id="PS50110">
    <property type="entry name" value="RESPONSE_REGULATORY"/>
    <property type="match status" value="1"/>
</dbReference>
<evidence type="ECO:0000256" key="3">
    <source>
        <dbReference type="ARBA" id="ARBA00023163"/>
    </source>
</evidence>
<dbReference type="Proteomes" id="UP000254425">
    <property type="component" value="Chromosome"/>
</dbReference>
<dbReference type="InterPro" id="IPR039420">
    <property type="entry name" value="WalR-like"/>
</dbReference>
<dbReference type="InterPro" id="IPR000792">
    <property type="entry name" value="Tscrpt_reg_LuxR_C"/>
</dbReference>
<dbReference type="PANTHER" id="PTHR43214">
    <property type="entry name" value="TWO-COMPONENT RESPONSE REGULATOR"/>
    <property type="match status" value="1"/>
</dbReference>
<dbReference type="AlphaFoldDB" id="A0A345XXC4"/>
<evidence type="ECO:0000259" key="5">
    <source>
        <dbReference type="PROSITE" id="PS50043"/>
    </source>
</evidence>
<protein>
    <submittedName>
        <fullName evidence="7">DNA-binding response regulator</fullName>
    </submittedName>
</protein>
<dbReference type="SUPFAM" id="SSF46894">
    <property type="entry name" value="C-terminal effector domain of the bipartite response regulators"/>
    <property type="match status" value="1"/>
</dbReference>